<dbReference type="EMBL" id="GBXM01029325">
    <property type="protein sequence ID" value="JAH79252.1"/>
    <property type="molecule type" value="Transcribed_RNA"/>
</dbReference>
<dbReference type="AlphaFoldDB" id="A0A0E9VFX3"/>
<dbReference type="EMBL" id="GBXM01032474">
    <property type="protein sequence ID" value="JAH76103.1"/>
    <property type="molecule type" value="Transcribed_RNA"/>
</dbReference>
<reference evidence="1" key="1">
    <citation type="submission" date="2014-11" db="EMBL/GenBank/DDBJ databases">
        <authorList>
            <person name="Amaro Gonzalez C."/>
        </authorList>
    </citation>
    <scope>NUCLEOTIDE SEQUENCE</scope>
</reference>
<sequence>MTAGRRVTELTEWPGPLFICLRSSLFQEKSRSGGVGRSPSGP</sequence>
<proteinExistence type="predicted"/>
<protein>
    <submittedName>
        <fullName evidence="1">Uncharacterized protein</fullName>
    </submittedName>
</protein>
<accession>A0A0E9VFX3</accession>
<organism evidence="1">
    <name type="scientific">Anguilla anguilla</name>
    <name type="common">European freshwater eel</name>
    <name type="synonym">Muraena anguilla</name>
    <dbReference type="NCBI Taxonomy" id="7936"/>
    <lineage>
        <taxon>Eukaryota</taxon>
        <taxon>Metazoa</taxon>
        <taxon>Chordata</taxon>
        <taxon>Craniata</taxon>
        <taxon>Vertebrata</taxon>
        <taxon>Euteleostomi</taxon>
        <taxon>Actinopterygii</taxon>
        <taxon>Neopterygii</taxon>
        <taxon>Teleostei</taxon>
        <taxon>Anguilliformes</taxon>
        <taxon>Anguillidae</taxon>
        <taxon>Anguilla</taxon>
    </lineage>
</organism>
<reference evidence="1" key="2">
    <citation type="journal article" date="2015" name="Fish Shellfish Immunol.">
        <title>Early steps in the European eel (Anguilla anguilla)-Vibrio vulnificus interaction in the gills: Role of the RtxA13 toxin.</title>
        <authorList>
            <person name="Callol A."/>
            <person name="Pajuelo D."/>
            <person name="Ebbesson L."/>
            <person name="Teles M."/>
            <person name="MacKenzie S."/>
            <person name="Amaro C."/>
        </authorList>
    </citation>
    <scope>NUCLEOTIDE SEQUENCE</scope>
</reference>
<name>A0A0E9VFX3_ANGAN</name>
<evidence type="ECO:0000313" key="1">
    <source>
        <dbReference type="EMBL" id="JAH76103.1"/>
    </source>
</evidence>